<comment type="caution">
    <text evidence="2">The sequence shown here is derived from an EMBL/GenBank/DDBJ whole genome shotgun (WGS) entry which is preliminary data.</text>
</comment>
<evidence type="ECO:0000313" key="3">
    <source>
        <dbReference type="Proteomes" id="UP000054404"/>
    </source>
</evidence>
<dbReference type="InterPro" id="IPR020945">
    <property type="entry name" value="DMSO/NO3_reduct_chaperone"/>
</dbReference>
<dbReference type="PANTHER" id="PTHR34227:SF1">
    <property type="entry name" value="DIMETHYL SULFOXIDE REDUCTASE CHAPERONE-RELATED"/>
    <property type="match status" value="1"/>
</dbReference>
<evidence type="ECO:0000313" key="2">
    <source>
        <dbReference type="EMBL" id="KTF04847.1"/>
    </source>
</evidence>
<dbReference type="Proteomes" id="UP000054404">
    <property type="component" value="Unassembled WGS sequence"/>
</dbReference>
<dbReference type="RefSeq" id="WP_062612224.1">
    <property type="nucleotide sequence ID" value="NZ_LNIZ01000001.1"/>
</dbReference>
<evidence type="ECO:0000256" key="1">
    <source>
        <dbReference type="ARBA" id="ARBA00023186"/>
    </source>
</evidence>
<dbReference type="Gene3D" id="1.10.3480.10">
    <property type="entry name" value="TorD-like"/>
    <property type="match status" value="1"/>
</dbReference>
<organism evidence="2 3">
    <name type="scientific">Trueperella bernardiae</name>
    <dbReference type="NCBI Taxonomy" id="59561"/>
    <lineage>
        <taxon>Bacteria</taxon>
        <taxon>Bacillati</taxon>
        <taxon>Actinomycetota</taxon>
        <taxon>Actinomycetes</taxon>
        <taxon>Actinomycetales</taxon>
        <taxon>Actinomycetaceae</taxon>
        <taxon>Trueperella</taxon>
    </lineage>
</organism>
<reference evidence="2 3" key="1">
    <citation type="submission" date="2015-11" db="EMBL/GenBank/DDBJ databases">
        <title>Draft Genome Sequence of the Type Strain Trueperella bernardiae LCDC 89-0504T, Isolated from Blood Culture.</title>
        <authorList>
            <person name="Bernier A.-M."/>
            <person name="Bernard K."/>
        </authorList>
    </citation>
    <scope>NUCLEOTIDE SEQUENCE [LARGE SCALE GENOMIC DNA]</scope>
    <source>
        <strain evidence="2 3">LCDC 89-0504</strain>
    </source>
</reference>
<dbReference type="Pfam" id="PF02613">
    <property type="entry name" value="Nitrate_red_del"/>
    <property type="match status" value="1"/>
</dbReference>
<dbReference type="InterPro" id="IPR036411">
    <property type="entry name" value="TorD-like_sf"/>
</dbReference>
<dbReference type="EMBL" id="LNIZ01000001">
    <property type="protein sequence ID" value="KTF04847.1"/>
    <property type="molecule type" value="Genomic_DNA"/>
</dbReference>
<keyword evidence="3" id="KW-1185">Reference proteome</keyword>
<gene>
    <name evidence="2" type="primary">torD</name>
    <name evidence="2" type="ORF">AQZ59_00147</name>
</gene>
<name>A0A0W1KME4_9ACTO</name>
<accession>A0A0W1KME4</accession>
<dbReference type="PATRIC" id="fig|59561.3.peg.147"/>
<sequence length="203" mass="22128">MTTPWQDSLPERKMRSVQLATALYSLARFYVEAPNHDVVGRFSDSAMVQTWPLRDPQSLVALAEIGQAGESVYVLNAEFNSLIGPSGSLRMAESEFTGEDPLPLVQELAEQYGAAGYASQKTESYPRDHVAVELAFLAHLVIGSADGEKDAEIRRFRGEHLDRFVPELLEELEAQATTATYRGVVALTRAALAGVEELTGADG</sequence>
<keyword evidence="1" id="KW-0143">Chaperone</keyword>
<dbReference type="STRING" id="59561.AQZ59_00147"/>
<dbReference type="SUPFAM" id="SSF89155">
    <property type="entry name" value="TorD-like"/>
    <property type="match status" value="1"/>
</dbReference>
<dbReference type="AlphaFoldDB" id="A0A0W1KME4"/>
<dbReference type="OrthoDB" id="7849731at2"/>
<protein>
    <submittedName>
        <fullName evidence="2">Chaperone protein TorD</fullName>
    </submittedName>
</protein>
<dbReference type="InterPro" id="IPR050289">
    <property type="entry name" value="TorD/DmsD_chaperones"/>
</dbReference>
<proteinExistence type="predicted"/>
<dbReference type="PANTHER" id="PTHR34227">
    <property type="entry name" value="CHAPERONE PROTEIN YCDY"/>
    <property type="match status" value="1"/>
</dbReference>